<dbReference type="GO" id="GO:0008483">
    <property type="term" value="F:transaminase activity"/>
    <property type="evidence" value="ECO:0007669"/>
    <property type="project" value="UniProtKB-KW"/>
</dbReference>
<gene>
    <name evidence="5" type="ORF">BDD41_1944</name>
</gene>
<dbReference type="Gene3D" id="3.90.1150.10">
    <property type="entry name" value="Aspartate Aminotransferase, domain 1"/>
    <property type="match status" value="1"/>
</dbReference>
<dbReference type="AlphaFoldDB" id="A0A3D9Y2H7"/>
<evidence type="ECO:0000256" key="4">
    <source>
        <dbReference type="RuleBase" id="RU003560"/>
    </source>
</evidence>
<dbReference type="InterPro" id="IPR049704">
    <property type="entry name" value="Aminotrans_3_PPA_site"/>
</dbReference>
<comment type="cofactor">
    <cofactor evidence="1">
        <name>pyridoxal 5'-phosphate</name>
        <dbReference type="ChEBI" id="CHEBI:597326"/>
    </cofactor>
</comment>
<dbReference type="Gene3D" id="3.40.640.10">
    <property type="entry name" value="Type I PLP-dependent aspartate aminotransferase-like (Major domain)"/>
    <property type="match status" value="1"/>
</dbReference>
<comment type="caution">
    <text evidence="5">The sequence shown here is derived from an EMBL/GenBank/DDBJ whole genome shotgun (WGS) entry which is preliminary data.</text>
</comment>
<comment type="similarity">
    <text evidence="2 4">Belongs to the class-III pyridoxal-phosphate-dependent aminotransferase family.</text>
</comment>
<dbReference type="Pfam" id="PF00202">
    <property type="entry name" value="Aminotran_3"/>
    <property type="match status" value="1"/>
</dbReference>
<keyword evidence="5" id="KW-0808">Transferase</keyword>
<evidence type="ECO:0000313" key="5">
    <source>
        <dbReference type="EMBL" id="REF73389.1"/>
    </source>
</evidence>
<proteinExistence type="inferred from homology"/>
<keyword evidence="3 4" id="KW-0663">Pyridoxal phosphate</keyword>
<dbReference type="InterPro" id="IPR005814">
    <property type="entry name" value="Aminotrans_3"/>
</dbReference>
<organism evidence="5 6">
    <name type="scientific">Paracoccus versutus</name>
    <name type="common">Thiobacillus versutus</name>
    <dbReference type="NCBI Taxonomy" id="34007"/>
    <lineage>
        <taxon>Bacteria</taxon>
        <taxon>Pseudomonadati</taxon>
        <taxon>Pseudomonadota</taxon>
        <taxon>Alphaproteobacteria</taxon>
        <taxon>Rhodobacterales</taxon>
        <taxon>Paracoccaceae</taxon>
        <taxon>Paracoccus</taxon>
    </lineage>
</organism>
<dbReference type="PANTHER" id="PTHR45688:SF13">
    <property type="entry name" value="ALANINE--GLYOXYLATE AMINOTRANSFERASE 2-LIKE"/>
    <property type="match status" value="1"/>
</dbReference>
<evidence type="ECO:0000256" key="2">
    <source>
        <dbReference type="ARBA" id="ARBA00008954"/>
    </source>
</evidence>
<dbReference type="PROSITE" id="PS00600">
    <property type="entry name" value="AA_TRANSFER_CLASS_3"/>
    <property type="match status" value="1"/>
</dbReference>
<dbReference type="InterPro" id="IPR015422">
    <property type="entry name" value="PyrdxlP-dep_Trfase_small"/>
</dbReference>
<dbReference type="EMBL" id="QTUJ01000001">
    <property type="protein sequence ID" value="REF73389.1"/>
    <property type="molecule type" value="Genomic_DNA"/>
</dbReference>
<dbReference type="Proteomes" id="UP000256941">
    <property type="component" value="Unassembled WGS sequence"/>
</dbReference>
<dbReference type="SUPFAM" id="SSF53383">
    <property type="entry name" value="PLP-dependent transferases"/>
    <property type="match status" value="1"/>
</dbReference>
<name>A0A3D9Y2H7_PARVE</name>
<dbReference type="PANTHER" id="PTHR45688">
    <property type="match status" value="1"/>
</dbReference>
<evidence type="ECO:0000256" key="3">
    <source>
        <dbReference type="ARBA" id="ARBA00022898"/>
    </source>
</evidence>
<sequence length="442" mass="47073">MGKQPASSRTILDLNTFRNAPGALSDAARRRIDNVGASAVLFYRDPVQMISAEGAWMTGSDGRRYLDVYNNVPAVGHSHPEIVEAVARQMAVLNTHSRYIVESVDAYMEALKATMPAGLDNIVLTCTGSEANDLAMRIAEVVTGGKGYIVTENAYHGNTGLVCTVSPSSMRSTTPPDNIVIVPAPLSRNYPEGVGAGFTQAVQRAIETLESRGIAPAALLYDSIFSSDGVCPCVPGEIATAIQAARAAGALFIADEVQPGFARTGDAFWGVQRHGVSPDIMTMGKPMGNGFPMGGLAVRSDYLTRFCDQSGYFNTFAGNPVAAAAGHATLRILQRERLQEHASCVGAHVKERLLSLATRNPRLGEVRGAGFFVGVDIISPDDPTKLDPGFAVELVNRLRDRCVLIGMAGKESATLRFRPPLVMTAAESDLFVEALEDAILDS</sequence>
<dbReference type="GO" id="GO:0030170">
    <property type="term" value="F:pyridoxal phosphate binding"/>
    <property type="evidence" value="ECO:0007669"/>
    <property type="project" value="InterPro"/>
</dbReference>
<evidence type="ECO:0000313" key="6">
    <source>
        <dbReference type="Proteomes" id="UP000256941"/>
    </source>
</evidence>
<protein>
    <submittedName>
        <fullName evidence="5">4-aminobutyrate aminotransferase-like enzyme</fullName>
    </submittedName>
</protein>
<evidence type="ECO:0000256" key="1">
    <source>
        <dbReference type="ARBA" id="ARBA00001933"/>
    </source>
</evidence>
<accession>A0A3D9Y2H7</accession>
<dbReference type="InterPro" id="IPR015421">
    <property type="entry name" value="PyrdxlP-dep_Trfase_major"/>
</dbReference>
<keyword evidence="5" id="KW-0032">Aminotransferase</keyword>
<dbReference type="PIRSF" id="PIRSF000521">
    <property type="entry name" value="Transaminase_4ab_Lys_Orn"/>
    <property type="match status" value="1"/>
</dbReference>
<dbReference type="InterPro" id="IPR015424">
    <property type="entry name" value="PyrdxlP-dep_Trfase"/>
</dbReference>
<dbReference type="RefSeq" id="WP_116221477.1">
    <property type="nucleotide sequence ID" value="NZ_CP038196.1"/>
</dbReference>
<dbReference type="CDD" id="cd00610">
    <property type="entry name" value="OAT_like"/>
    <property type="match status" value="1"/>
</dbReference>
<reference evidence="5 6" key="1">
    <citation type="submission" date="2018-08" db="EMBL/GenBank/DDBJ databases">
        <title>Genomic Encyclopedia of Archaeal and Bacterial Type Strains, Phase II (KMG-II): from individual species to whole genera.</title>
        <authorList>
            <person name="Goeker M."/>
        </authorList>
    </citation>
    <scope>NUCLEOTIDE SEQUENCE [LARGE SCALE GENOMIC DNA]</scope>
    <source>
        <strain evidence="5 6">DSM 17099</strain>
    </source>
</reference>